<comment type="caution">
    <text evidence="1">The sequence shown here is derived from an EMBL/GenBank/DDBJ whole genome shotgun (WGS) entry which is preliminary data.</text>
</comment>
<gene>
    <name evidence="1" type="ORF">ANN_11594</name>
</gene>
<protein>
    <recommendedName>
        <fullName evidence="3">Per a allergen</fullName>
    </recommendedName>
</protein>
<keyword evidence="2" id="KW-1185">Reference proteome</keyword>
<organism evidence="1 2">
    <name type="scientific">Periplaneta americana</name>
    <name type="common">American cockroach</name>
    <name type="synonym">Blatta americana</name>
    <dbReference type="NCBI Taxonomy" id="6978"/>
    <lineage>
        <taxon>Eukaryota</taxon>
        <taxon>Metazoa</taxon>
        <taxon>Ecdysozoa</taxon>
        <taxon>Arthropoda</taxon>
        <taxon>Hexapoda</taxon>
        <taxon>Insecta</taxon>
        <taxon>Pterygota</taxon>
        <taxon>Neoptera</taxon>
        <taxon>Polyneoptera</taxon>
        <taxon>Dictyoptera</taxon>
        <taxon>Blattodea</taxon>
        <taxon>Blattoidea</taxon>
        <taxon>Blattidae</taxon>
        <taxon>Blattinae</taxon>
        <taxon>Periplaneta</taxon>
    </lineage>
</organism>
<name>A0ABQ8T6W7_PERAM</name>
<evidence type="ECO:0000313" key="2">
    <source>
        <dbReference type="Proteomes" id="UP001148838"/>
    </source>
</evidence>
<accession>A0ABQ8T6W7</accession>
<evidence type="ECO:0000313" key="1">
    <source>
        <dbReference type="EMBL" id="KAJ4441736.1"/>
    </source>
</evidence>
<dbReference type="EMBL" id="JAJSOF020000015">
    <property type="protein sequence ID" value="KAJ4441736.1"/>
    <property type="molecule type" value="Genomic_DNA"/>
</dbReference>
<evidence type="ECO:0008006" key="3">
    <source>
        <dbReference type="Google" id="ProtNLM"/>
    </source>
</evidence>
<reference evidence="1 2" key="1">
    <citation type="journal article" date="2022" name="Allergy">
        <title>Genome assembly and annotation of Periplaneta americana reveal a comprehensive cockroach allergen profile.</title>
        <authorList>
            <person name="Wang L."/>
            <person name="Xiong Q."/>
            <person name="Saelim N."/>
            <person name="Wang L."/>
            <person name="Nong W."/>
            <person name="Wan A.T."/>
            <person name="Shi M."/>
            <person name="Liu X."/>
            <person name="Cao Q."/>
            <person name="Hui J.H.L."/>
            <person name="Sookrung N."/>
            <person name="Leung T.F."/>
            <person name="Tungtrongchitr A."/>
            <person name="Tsui S.K.W."/>
        </authorList>
    </citation>
    <scope>NUCLEOTIDE SEQUENCE [LARGE SCALE GENOMIC DNA]</scope>
    <source>
        <strain evidence="1">PWHHKU_190912</strain>
    </source>
</reference>
<sequence length="110" mass="12074">MAGLCEGGNEPPGSLKAKILVPPQDEDSPDPILSAGLFEGDIAGVNLSDFSPFEKNAIRDLNKRWPGGIIPYVISNSFIVRHAPLTWQWRTVRDSTLWITGGVRDKQTQT</sequence>
<proteinExistence type="predicted"/>
<dbReference type="Proteomes" id="UP001148838">
    <property type="component" value="Unassembled WGS sequence"/>
</dbReference>